<dbReference type="GO" id="GO:0004519">
    <property type="term" value="F:endonuclease activity"/>
    <property type="evidence" value="ECO:0007669"/>
    <property type="project" value="UniProtKB-KW"/>
</dbReference>
<keyword evidence="4" id="KW-0255">Endonuclease</keyword>
<keyword evidence="1" id="KW-0808">Transferase</keyword>
<dbReference type="InterPro" id="IPR050951">
    <property type="entry name" value="Retrovirus_Pol_polyprotein"/>
</dbReference>
<keyword evidence="8" id="KW-0229">DNA integration</keyword>
<dbReference type="InterPro" id="IPR041577">
    <property type="entry name" value="RT_RNaseH_2"/>
</dbReference>
<evidence type="ECO:0000256" key="9">
    <source>
        <dbReference type="ARBA" id="ARBA00022918"/>
    </source>
</evidence>
<keyword evidence="6" id="KW-0460">Magnesium</keyword>
<organism evidence="13 14">
    <name type="scientific">Pararge aegeria aegeria</name>
    <dbReference type="NCBI Taxonomy" id="348720"/>
    <lineage>
        <taxon>Eukaryota</taxon>
        <taxon>Metazoa</taxon>
        <taxon>Ecdysozoa</taxon>
        <taxon>Arthropoda</taxon>
        <taxon>Hexapoda</taxon>
        <taxon>Insecta</taxon>
        <taxon>Pterygota</taxon>
        <taxon>Neoptera</taxon>
        <taxon>Endopterygota</taxon>
        <taxon>Lepidoptera</taxon>
        <taxon>Glossata</taxon>
        <taxon>Ditrysia</taxon>
        <taxon>Papilionoidea</taxon>
        <taxon>Nymphalidae</taxon>
        <taxon>Satyrinae</taxon>
        <taxon>Satyrini</taxon>
        <taxon>Parargina</taxon>
        <taxon>Pararge</taxon>
    </lineage>
</organism>
<dbReference type="GO" id="GO:0004190">
    <property type="term" value="F:aspartic-type endopeptidase activity"/>
    <property type="evidence" value="ECO:0007669"/>
    <property type="project" value="InterPro"/>
</dbReference>
<evidence type="ECO:0000256" key="1">
    <source>
        <dbReference type="ARBA" id="ARBA00022679"/>
    </source>
</evidence>
<dbReference type="InterPro" id="IPR043502">
    <property type="entry name" value="DNA/RNA_pol_sf"/>
</dbReference>
<dbReference type="GO" id="GO:0003723">
    <property type="term" value="F:RNA binding"/>
    <property type="evidence" value="ECO:0007669"/>
    <property type="project" value="UniProtKB-KW"/>
</dbReference>
<keyword evidence="2" id="KW-0548">Nucleotidyltransferase</keyword>
<dbReference type="InterPro" id="IPR021109">
    <property type="entry name" value="Peptidase_aspartic_dom_sf"/>
</dbReference>
<dbReference type="GO" id="GO:0006508">
    <property type="term" value="P:proteolysis"/>
    <property type="evidence" value="ECO:0007669"/>
    <property type="project" value="InterPro"/>
</dbReference>
<keyword evidence="7" id="KW-0694">RNA-binding</keyword>
<reference evidence="13" key="1">
    <citation type="submission" date="2022-03" db="EMBL/GenBank/DDBJ databases">
        <authorList>
            <person name="Lindestad O."/>
        </authorList>
    </citation>
    <scope>NUCLEOTIDE SEQUENCE</scope>
</reference>
<dbReference type="GO" id="GO:0015074">
    <property type="term" value="P:DNA integration"/>
    <property type="evidence" value="ECO:0007669"/>
    <property type="project" value="UniProtKB-KW"/>
</dbReference>
<dbReference type="Gene3D" id="3.30.420.10">
    <property type="entry name" value="Ribonuclease H-like superfamily/Ribonuclease H"/>
    <property type="match status" value="1"/>
</dbReference>
<keyword evidence="5" id="KW-0378">Hydrolase</keyword>
<evidence type="ECO:0000256" key="6">
    <source>
        <dbReference type="ARBA" id="ARBA00022842"/>
    </source>
</evidence>
<name>A0A8S4QIR7_9NEOP</name>
<dbReference type="SUPFAM" id="SSF50630">
    <property type="entry name" value="Acid proteases"/>
    <property type="match status" value="1"/>
</dbReference>
<evidence type="ECO:0000256" key="4">
    <source>
        <dbReference type="ARBA" id="ARBA00022759"/>
    </source>
</evidence>
<dbReference type="InterPro" id="IPR001995">
    <property type="entry name" value="Peptidase_A2_cat"/>
</dbReference>
<keyword evidence="10" id="KW-0511">Multifunctional enzyme</keyword>
<dbReference type="EMBL" id="CAKXAJ010007477">
    <property type="protein sequence ID" value="CAH2210398.1"/>
    <property type="molecule type" value="Genomic_DNA"/>
</dbReference>
<dbReference type="InterPro" id="IPR001969">
    <property type="entry name" value="Aspartic_peptidase_AS"/>
</dbReference>
<gene>
    <name evidence="13" type="primary">jg24624</name>
    <name evidence="13" type="ORF">PAEG_LOCUS2303</name>
</gene>
<dbReference type="GO" id="GO:0042575">
    <property type="term" value="C:DNA polymerase complex"/>
    <property type="evidence" value="ECO:0007669"/>
    <property type="project" value="UniProtKB-ARBA"/>
</dbReference>
<dbReference type="SUPFAM" id="SSF56672">
    <property type="entry name" value="DNA/RNA polymerases"/>
    <property type="match status" value="1"/>
</dbReference>
<evidence type="ECO:0000259" key="11">
    <source>
        <dbReference type="PROSITE" id="PS50175"/>
    </source>
</evidence>
<accession>A0A8S4QIR7</accession>
<dbReference type="InterPro" id="IPR012337">
    <property type="entry name" value="RNaseH-like_sf"/>
</dbReference>
<dbReference type="InterPro" id="IPR001584">
    <property type="entry name" value="Integrase_cat-core"/>
</dbReference>
<dbReference type="PANTHER" id="PTHR37984:SF5">
    <property type="entry name" value="PROTEIN NYNRIN-LIKE"/>
    <property type="match status" value="1"/>
</dbReference>
<dbReference type="Pfam" id="PF17919">
    <property type="entry name" value="RT_RNaseH_2"/>
    <property type="match status" value="1"/>
</dbReference>
<proteinExistence type="predicted"/>
<evidence type="ECO:0000256" key="8">
    <source>
        <dbReference type="ARBA" id="ARBA00022908"/>
    </source>
</evidence>
<comment type="caution">
    <text evidence="13">The sequence shown here is derived from an EMBL/GenBank/DDBJ whole genome shotgun (WGS) entry which is preliminary data.</text>
</comment>
<evidence type="ECO:0000313" key="14">
    <source>
        <dbReference type="Proteomes" id="UP000838756"/>
    </source>
</evidence>
<keyword evidence="14" id="KW-1185">Reference proteome</keyword>
<protein>
    <submittedName>
        <fullName evidence="13">Jg24624 protein</fullName>
    </submittedName>
</protein>
<evidence type="ECO:0000256" key="2">
    <source>
        <dbReference type="ARBA" id="ARBA00022695"/>
    </source>
</evidence>
<dbReference type="Proteomes" id="UP000838756">
    <property type="component" value="Unassembled WGS sequence"/>
</dbReference>
<feature type="domain" description="Peptidase A2" evidence="11">
    <location>
        <begin position="1"/>
        <end position="77"/>
    </location>
</feature>
<dbReference type="OrthoDB" id="422540at2759"/>
<evidence type="ECO:0000256" key="7">
    <source>
        <dbReference type="ARBA" id="ARBA00022884"/>
    </source>
</evidence>
<evidence type="ECO:0000256" key="10">
    <source>
        <dbReference type="ARBA" id="ARBA00023268"/>
    </source>
</evidence>
<sequence>MYFLIDTGANVSVIPVSKVNPRQRKHSGSDYKLFAANGTEIKTFGVITLELNLGLRRSFKWSFIICDVNQPIIGADFLKNHSLINTSKRNDKTQIQWNPESEAAFEQCKVSLKSAATLSHPLAEAQLALMTDASNTCVEAVVQQKVNGNWQPLGYFSKKLCIITQYLHNAVNSSKVQLKQIQQIHIPNVSKPIYCDISNDNISPYVPKAFRKAAFESVHNISHPGIRATRKMLLGVQRIRTTPYHPQSNGVIERWHRSLKVALTAKLTDNESWDDELLVPTVLLGLRTALRCETGLSAAELVYGQA</sequence>
<dbReference type="PROSITE" id="PS50175">
    <property type="entry name" value="ASP_PROT_RETROV"/>
    <property type="match status" value="1"/>
</dbReference>
<dbReference type="PANTHER" id="PTHR37984">
    <property type="entry name" value="PROTEIN CBG26694"/>
    <property type="match status" value="1"/>
</dbReference>
<dbReference type="SUPFAM" id="SSF53098">
    <property type="entry name" value="Ribonuclease H-like"/>
    <property type="match status" value="1"/>
</dbReference>
<evidence type="ECO:0000256" key="5">
    <source>
        <dbReference type="ARBA" id="ARBA00022801"/>
    </source>
</evidence>
<keyword evidence="3" id="KW-0540">Nuclease</keyword>
<dbReference type="Gene3D" id="2.40.70.10">
    <property type="entry name" value="Acid Proteases"/>
    <property type="match status" value="1"/>
</dbReference>
<evidence type="ECO:0000313" key="13">
    <source>
        <dbReference type="EMBL" id="CAH2210398.1"/>
    </source>
</evidence>
<evidence type="ECO:0000256" key="3">
    <source>
        <dbReference type="ARBA" id="ARBA00022722"/>
    </source>
</evidence>
<dbReference type="PROSITE" id="PS00141">
    <property type="entry name" value="ASP_PROTEASE"/>
    <property type="match status" value="1"/>
</dbReference>
<evidence type="ECO:0000259" key="12">
    <source>
        <dbReference type="PROSITE" id="PS50994"/>
    </source>
</evidence>
<dbReference type="AlphaFoldDB" id="A0A8S4QIR7"/>
<dbReference type="GO" id="GO:0003964">
    <property type="term" value="F:RNA-directed DNA polymerase activity"/>
    <property type="evidence" value="ECO:0007669"/>
    <property type="project" value="UniProtKB-KW"/>
</dbReference>
<dbReference type="InterPro" id="IPR036397">
    <property type="entry name" value="RNaseH_sf"/>
</dbReference>
<keyword evidence="9" id="KW-0695">RNA-directed DNA polymerase</keyword>
<dbReference type="PROSITE" id="PS50994">
    <property type="entry name" value="INTEGRASE"/>
    <property type="match status" value="1"/>
</dbReference>
<feature type="domain" description="Integrase catalytic" evidence="12">
    <location>
        <begin position="117"/>
        <end position="306"/>
    </location>
</feature>